<reference evidence="3 4" key="1">
    <citation type="submission" date="2018-09" db="EMBL/GenBank/DDBJ databases">
        <title>Complete genome sequence of Euzebya sp. DY32-46 isolated from seawater of Pacific Ocean.</title>
        <authorList>
            <person name="Xu L."/>
            <person name="Wu Y.-H."/>
            <person name="Xu X.-W."/>
        </authorList>
    </citation>
    <scope>NUCLEOTIDE SEQUENCE [LARGE SCALE GENOMIC DNA]</scope>
    <source>
        <strain evidence="3 4">DY32-46</strain>
    </source>
</reference>
<dbReference type="Proteomes" id="UP000264006">
    <property type="component" value="Chromosome"/>
</dbReference>
<dbReference type="PIRSF" id="PIRSF002849">
    <property type="entry name" value="AAA_ATPase_chaperone_MoxR_prd"/>
    <property type="match status" value="1"/>
</dbReference>
<evidence type="ECO:0000259" key="1">
    <source>
        <dbReference type="Pfam" id="PF07726"/>
    </source>
</evidence>
<feature type="domain" description="ATPase AAA-3" evidence="1">
    <location>
        <begin position="54"/>
        <end position="183"/>
    </location>
</feature>
<organism evidence="3 4">
    <name type="scientific">Euzebya pacifica</name>
    <dbReference type="NCBI Taxonomy" id="1608957"/>
    <lineage>
        <taxon>Bacteria</taxon>
        <taxon>Bacillati</taxon>
        <taxon>Actinomycetota</taxon>
        <taxon>Nitriliruptoria</taxon>
        <taxon>Euzebyales</taxon>
    </lineage>
</organism>
<accession>A0A346XXY3</accession>
<evidence type="ECO:0000259" key="2">
    <source>
        <dbReference type="Pfam" id="PF17863"/>
    </source>
</evidence>
<gene>
    <name evidence="3" type="ORF">DVS28_a2399</name>
</gene>
<dbReference type="GO" id="GO:0016887">
    <property type="term" value="F:ATP hydrolysis activity"/>
    <property type="evidence" value="ECO:0007669"/>
    <property type="project" value="InterPro"/>
</dbReference>
<dbReference type="PANTHER" id="PTHR42759:SF5">
    <property type="entry name" value="METHANOL DEHYDROGENASE REGULATOR"/>
    <property type="match status" value="1"/>
</dbReference>
<dbReference type="RefSeq" id="WP_216826577.1">
    <property type="nucleotide sequence ID" value="NZ_CP031165.1"/>
</dbReference>
<dbReference type="PANTHER" id="PTHR42759">
    <property type="entry name" value="MOXR FAMILY PROTEIN"/>
    <property type="match status" value="1"/>
</dbReference>
<sequence>MSTPLLPGSPGQAETSTPVDPTLAARLVDHVERVVVGKRSVVTLSVATLLAGGHLLLEDVPGVGKTVLARTLARTIDGQHTRIQGAPDLLPTDLTGAAVWRPREERFEFVAGPLFANIVVVDEANRMSPRTQAALLEAMEEGQVSVDGVTHALPQPSMILATQNPAEQHGVHPLPESQLDRFTAATSMGYPEAVDEVAIVASQLRADPLTTLPPLLDLHQLAGLQAAARNVTATEDLVGYAVRLVRATRNRAGVRLGASPRAALQLVRLAQAMALLDQRPVVLPDDIKRVAPAVLVHRLVVDGRGERPDGVVQAVLHETPVAA</sequence>
<dbReference type="Pfam" id="PF17863">
    <property type="entry name" value="AAA_lid_2"/>
    <property type="match status" value="1"/>
</dbReference>
<dbReference type="GO" id="GO:0005524">
    <property type="term" value="F:ATP binding"/>
    <property type="evidence" value="ECO:0007669"/>
    <property type="project" value="InterPro"/>
</dbReference>
<dbReference type="InterPro" id="IPR011703">
    <property type="entry name" value="ATPase_AAA-3"/>
</dbReference>
<evidence type="ECO:0000313" key="4">
    <source>
        <dbReference type="Proteomes" id="UP000264006"/>
    </source>
</evidence>
<evidence type="ECO:0000313" key="3">
    <source>
        <dbReference type="EMBL" id="AXV07080.1"/>
    </source>
</evidence>
<dbReference type="SUPFAM" id="SSF52540">
    <property type="entry name" value="P-loop containing nucleoside triphosphate hydrolases"/>
    <property type="match status" value="1"/>
</dbReference>
<protein>
    <submittedName>
        <fullName evidence="3">MoxR-like ATPase</fullName>
    </submittedName>
</protein>
<dbReference type="InterPro" id="IPR041628">
    <property type="entry name" value="ChlI/MoxR_AAA_lid"/>
</dbReference>
<dbReference type="Gene3D" id="1.10.8.80">
    <property type="entry name" value="Magnesium chelatase subunit I, C-Terminal domain"/>
    <property type="match status" value="1"/>
</dbReference>
<dbReference type="InterPro" id="IPR050764">
    <property type="entry name" value="CbbQ/NirQ/NorQ/GpvN"/>
</dbReference>
<dbReference type="AlphaFoldDB" id="A0A346XXY3"/>
<proteinExistence type="predicted"/>
<dbReference type="KEGG" id="euz:DVS28_a2399"/>
<keyword evidence="4" id="KW-1185">Reference proteome</keyword>
<name>A0A346XXY3_9ACTN</name>
<dbReference type="InterPro" id="IPR027417">
    <property type="entry name" value="P-loop_NTPase"/>
</dbReference>
<dbReference type="Gene3D" id="3.40.50.300">
    <property type="entry name" value="P-loop containing nucleotide triphosphate hydrolases"/>
    <property type="match status" value="1"/>
</dbReference>
<dbReference type="EMBL" id="CP031165">
    <property type="protein sequence ID" value="AXV07080.1"/>
    <property type="molecule type" value="Genomic_DNA"/>
</dbReference>
<dbReference type="Pfam" id="PF07726">
    <property type="entry name" value="AAA_3"/>
    <property type="match status" value="1"/>
</dbReference>
<feature type="domain" description="ChlI/MoxR AAA lid" evidence="2">
    <location>
        <begin position="246"/>
        <end position="307"/>
    </location>
</feature>